<evidence type="ECO:0000313" key="1">
    <source>
        <dbReference type="EMBL" id="CDQ00280.1"/>
    </source>
</evidence>
<gene>
    <name evidence="1" type="primary">Bm14280</name>
    <name evidence="1" type="ORF">BM_Bm14280</name>
</gene>
<proteinExistence type="predicted"/>
<accession>A0A1I9G260</accession>
<organism evidence="1">
    <name type="scientific">Brugia malayi</name>
    <name type="common">Filarial nematode worm</name>
    <dbReference type="NCBI Taxonomy" id="6279"/>
    <lineage>
        <taxon>Eukaryota</taxon>
        <taxon>Metazoa</taxon>
        <taxon>Ecdysozoa</taxon>
        <taxon>Nematoda</taxon>
        <taxon>Chromadorea</taxon>
        <taxon>Rhabditida</taxon>
        <taxon>Spirurina</taxon>
        <taxon>Spiruromorpha</taxon>
        <taxon>Filarioidea</taxon>
        <taxon>Onchocercidae</taxon>
        <taxon>Brugia</taxon>
    </lineage>
</organism>
<dbReference type="AlphaFoldDB" id="A0A1I9G260"/>
<protein>
    <submittedName>
        <fullName evidence="1">Bm14280, isoform c</fullName>
    </submittedName>
</protein>
<dbReference type="EMBL" id="LN857013">
    <property type="protein sequence ID" value="CDQ00280.1"/>
    <property type="molecule type" value="Genomic_DNA"/>
</dbReference>
<reference evidence="1" key="1">
    <citation type="journal article" date="2007" name="Science">
        <title>Draft genome of the filarial nematode parasite Brugia malayi.</title>
        <authorList>
            <person name="Ghedin E."/>
            <person name="Wang S."/>
            <person name="Spiro D."/>
            <person name="Caler E."/>
            <person name="Zhao Q."/>
            <person name="Crabtree J."/>
            <person name="Allen J.E."/>
            <person name="Delcher A.L."/>
            <person name="Guiliano D.B."/>
            <person name="Miranda-Saavedra D."/>
            <person name="Angiuoli S.V."/>
            <person name="Creasy T."/>
            <person name="Amedeo P."/>
            <person name="Haas B."/>
            <person name="El-Sayed N.M."/>
            <person name="Wortman J.R."/>
            <person name="Feldblyum T."/>
            <person name="Tallon L."/>
            <person name="Schatz M."/>
            <person name="Shumway M."/>
            <person name="Koo H."/>
            <person name="Salzberg S.L."/>
            <person name="Schobel S."/>
            <person name="Pertea M."/>
            <person name="Pop M."/>
            <person name="White O."/>
            <person name="Barton G.J."/>
            <person name="Carlow C.K."/>
            <person name="Crawford M.J."/>
            <person name="Daub J."/>
            <person name="Dimmic M.W."/>
            <person name="Estes C.F."/>
            <person name="Foster J.M."/>
            <person name="Ganatra M."/>
            <person name="Gregory W.F."/>
            <person name="Johnson N.M."/>
            <person name="Jin J."/>
            <person name="Komuniecki R."/>
            <person name="Korf I."/>
            <person name="Kumar S."/>
            <person name="Laney S."/>
            <person name="Li B.W."/>
            <person name="Li W."/>
            <person name="Lindblom T.H."/>
            <person name="Lustigman S."/>
            <person name="Ma D."/>
            <person name="Maina C.V."/>
            <person name="Martin D.M."/>
            <person name="McCarter J.P."/>
            <person name="McReynolds L."/>
            <person name="Mitreva M."/>
            <person name="Nutman T.B."/>
            <person name="Parkinson J."/>
            <person name="Peregrin-Alvarez J.M."/>
            <person name="Poole C."/>
            <person name="Ren Q."/>
            <person name="Saunders L."/>
            <person name="Sluder A.E."/>
            <person name="Smith K."/>
            <person name="Stanke M."/>
            <person name="Unnasch T.R."/>
            <person name="Ware J."/>
            <person name="Wei A.D."/>
            <person name="Weil G."/>
            <person name="Williams D.J."/>
            <person name="Zhang Y."/>
            <person name="Williams S.A."/>
            <person name="Fraser-Liggett C."/>
            <person name="Slatko B."/>
            <person name="Blaxter M.L."/>
            <person name="Scott A.L."/>
        </authorList>
    </citation>
    <scope>NUCLEOTIDE SEQUENCE</scope>
    <source>
        <strain evidence="1">FR3</strain>
    </source>
</reference>
<sequence length="52" mass="6245">MMVWCMWCILKKEEVDDIVRIILETVQDFGNLKVAFKCNFWIAMLKFCLTKV</sequence>
<name>A0A1I9G260_BRUMA</name>
<reference evidence="1" key="2">
    <citation type="submission" date="2012-12" db="EMBL/GenBank/DDBJ databases">
        <authorList>
            <consortium name="WormBase Consortium"/>
            <person name="Ghedin E."/>
            <person name="Paulini M."/>
        </authorList>
    </citation>
    <scope>NUCLEOTIDE SEQUENCE</scope>
    <source>
        <strain evidence="1">FR3</strain>
    </source>
</reference>